<evidence type="ECO:0000313" key="2">
    <source>
        <dbReference type="Proteomes" id="UP000197535"/>
    </source>
</evidence>
<dbReference type="AlphaFoldDB" id="A0A254TL35"/>
<proteinExistence type="predicted"/>
<evidence type="ECO:0000313" key="1">
    <source>
        <dbReference type="EMBL" id="OWW20418.1"/>
    </source>
</evidence>
<dbReference type="OrthoDB" id="5148555at2"/>
<name>A0A254TL35_9BURK</name>
<protein>
    <submittedName>
        <fullName evidence="1">Uncharacterized protein</fullName>
    </submittedName>
</protein>
<gene>
    <name evidence="1" type="ORF">AYR66_13915</name>
</gene>
<dbReference type="RefSeq" id="WP_088707301.1">
    <property type="nucleotide sequence ID" value="NZ_LSTO01000001.1"/>
</dbReference>
<comment type="caution">
    <text evidence="1">The sequence shown here is derived from an EMBL/GenBank/DDBJ whole genome shotgun (WGS) entry which is preliminary data.</text>
</comment>
<accession>A0A254TL35</accession>
<sequence length="63" mass="7031">MKLPVLSAAHAEVRCVESHDDIDAGQLQDYSFAFLQMDFVGPLVESTGNYLDDAFARLRVNQD</sequence>
<organism evidence="1 2">
    <name type="scientific">Noviherbaspirillum denitrificans</name>
    <dbReference type="NCBI Taxonomy" id="1968433"/>
    <lineage>
        <taxon>Bacteria</taxon>
        <taxon>Pseudomonadati</taxon>
        <taxon>Pseudomonadota</taxon>
        <taxon>Betaproteobacteria</taxon>
        <taxon>Burkholderiales</taxon>
        <taxon>Oxalobacteraceae</taxon>
        <taxon>Noviherbaspirillum</taxon>
    </lineage>
</organism>
<dbReference type="EMBL" id="LSTO01000001">
    <property type="protein sequence ID" value="OWW20418.1"/>
    <property type="molecule type" value="Genomic_DNA"/>
</dbReference>
<dbReference type="Proteomes" id="UP000197535">
    <property type="component" value="Unassembled WGS sequence"/>
</dbReference>
<keyword evidence="2" id="KW-1185">Reference proteome</keyword>
<reference evidence="1 2" key="1">
    <citation type="submission" date="2016-02" db="EMBL/GenBank/DDBJ databases">
        <authorList>
            <person name="Wen L."/>
            <person name="He K."/>
            <person name="Yang H."/>
        </authorList>
    </citation>
    <scope>NUCLEOTIDE SEQUENCE [LARGE SCALE GENOMIC DNA]</scope>
    <source>
        <strain evidence="1 2">TSA40</strain>
    </source>
</reference>